<dbReference type="Gramene" id="TraesMAC7A03G04011770.1">
    <property type="protein sequence ID" value="TraesMAC7A03G04011770.1"/>
    <property type="gene ID" value="TraesMAC7A03G04011770"/>
</dbReference>
<feature type="region of interest" description="Disordered" evidence="1">
    <location>
        <begin position="15"/>
        <end position="66"/>
    </location>
</feature>
<protein>
    <submittedName>
        <fullName evidence="2">Uncharacterized protein</fullName>
    </submittedName>
</protein>
<keyword evidence="3" id="KW-1185">Reference proteome</keyword>
<name>A0A3B6RRF5_WHEAT</name>
<dbReference type="Gramene" id="TraesNOR7A03G04056990.1">
    <property type="protein sequence ID" value="TraesNOR7A03G04056990.1"/>
    <property type="gene ID" value="TraesNOR7A03G04056990"/>
</dbReference>
<dbReference type="Gramene" id="TraesSYM7A03G03968190.1">
    <property type="protein sequence ID" value="TraesSYM7A03G03968190.1"/>
    <property type="gene ID" value="TraesSYM7A03G03968190"/>
</dbReference>
<reference evidence="2" key="1">
    <citation type="submission" date="2018-08" db="EMBL/GenBank/DDBJ databases">
        <authorList>
            <person name="Rossello M."/>
        </authorList>
    </citation>
    <scope>NUCLEOTIDE SEQUENCE [LARGE SCALE GENOMIC DNA]</scope>
    <source>
        <strain evidence="2">cv. Chinese Spring</strain>
    </source>
</reference>
<dbReference type="Proteomes" id="UP000019116">
    <property type="component" value="Chromosome 7A"/>
</dbReference>
<dbReference type="Gramene" id="TraesCS7A03G1218500.1">
    <property type="protein sequence ID" value="TraesCS7A03G1218500.1.CDS"/>
    <property type="gene ID" value="TraesCS7A03G1218500"/>
</dbReference>
<dbReference type="AlphaFoldDB" id="A0A3B6RRF5"/>
<proteinExistence type="predicted"/>
<dbReference type="Gramene" id="TraesLDM7A03G04018680.1">
    <property type="protein sequence ID" value="TraesLDM7A03G04018680.1"/>
    <property type="gene ID" value="TraesLDM7A03G04018680"/>
</dbReference>
<evidence type="ECO:0000313" key="2">
    <source>
        <dbReference type="EnsemblPlants" id="TraesCS7A02G501900.1"/>
    </source>
</evidence>
<dbReference type="Gramene" id="TraesCS7A02G501900.1">
    <property type="protein sequence ID" value="TraesCS7A02G501900.1"/>
    <property type="gene ID" value="TraesCS7A02G501900"/>
</dbReference>
<dbReference type="Gramene" id="TraesCLE_scaffold_035559_01G000100.1">
    <property type="protein sequence ID" value="TraesCLE_scaffold_035559_01G000100.1"/>
    <property type="gene ID" value="TraesCLE_scaffold_035559_01G000100"/>
</dbReference>
<evidence type="ECO:0000256" key="1">
    <source>
        <dbReference type="SAM" id="MobiDB-lite"/>
    </source>
</evidence>
<accession>A0A3B6RRF5</accession>
<dbReference type="EnsemblPlants" id="TraesCS7A02G501900.1">
    <property type="protein sequence ID" value="TraesCS7A02G501900.1"/>
    <property type="gene ID" value="TraesCS7A02G501900"/>
</dbReference>
<organism evidence="2">
    <name type="scientific">Triticum aestivum</name>
    <name type="common">Wheat</name>
    <dbReference type="NCBI Taxonomy" id="4565"/>
    <lineage>
        <taxon>Eukaryota</taxon>
        <taxon>Viridiplantae</taxon>
        <taxon>Streptophyta</taxon>
        <taxon>Embryophyta</taxon>
        <taxon>Tracheophyta</taxon>
        <taxon>Spermatophyta</taxon>
        <taxon>Magnoliopsida</taxon>
        <taxon>Liliopsida</taxon>
        <taxon>Poales</taxon>
        <taxon>Poaceae</taxon>
        <taxon>BOP clade</taxon>
        <taxon>Pooideae</taxon>
        <taxon>Triticodae</taxon>
        <taxon>Triticeae</taxon>
        <taxon>Triticinae</taxon>
        <taxon>Triticum</taxon>
    </lineage>
</organism>
<dbReference type="OMA" id="YCVQESH"/>
<sequence>MVHLRRLAQFLLASARGDGAGRRRPSLRTRQDDGAVDGWARNDSEPPPVRRSGGVPRGRRSSSLPALPRPRLRCCLRVRDPQRRLGGEEPCDDLDNACSPDHNYCVQESHMDWGYVPRFGFKGAIFEHLYINYRGSQVDMDRTMIKCILVL</sequence>
<evidence type="ECO:0000313" key="3">
    <source>
        <dbReference type="Proteomes" id="UP000019116"/>
    </source>
</evidence>
<reference evidence="2" key="2">
    <citation type="submission" date="2018-10" db="UniProtKB">
        <authorList>
            <consortium name="EnsemblPlants"/>
        </authorList>
    </citation>
    <scope>IDENTIFICATION</scope>
</reference>
<dbReference type="Gramene" id="TraesWEE_scaffold_049264_01G000300.1">
    <property type="protein sequence ID" value="TraesWEE_scaffold_049264_01G000300.1"/>
    <property type="gene ID" value="TraesWEE_scaffold_049264_01G000300"/>
</dbReference>